<dbReference type="SMART" id="SM00408">
    <property type="entry name" value="IGc2"/>
    <property type="match status" value="1"/>
</dbReference>
<organism evidence="5 6">
    <name type="scientific">Biomphalaria glabrata</name>
    <name type="common">Bloodfluke planorb</name>
    <name type="synonym">Freshwater snail</name>
    <dbReference type="NCBI Taxonomy" id="6526"/>
    <lineage>
        <taxon>Eukaryota</taxon>
        <taxon>Metazoa</taxon>
        <taxon>Spiralia</taxon>
        <taxon>Lophotrochozoa</taxon>
        <taxon>Mollusca</taxon>
        <taxon>Gastropoda</taxon>
        <taxon>Heterobranchia</taxon>
        <taxon>Euthyneura</taxon>
        <taxon>Panpulmonata</taxon>
        <taxon>Hygrophila</taxon>
        <taxon>Lymnaeoidea</taxon>
        <taxon>Planorbidae</taxon>
        <taxon>Biomphalaria</taxon>
    </lineage>
</organism>
<evidence type="ECO:0000313" key="5">
    <source>
        <dbReference type="EnsemblMetazoa" id="BGLB028995-PB"/>
    </source>
</evidence>
<dbReference type="CDD" id="cd00096">
    <property type="entry name" value="Ig"/>
    <property type="match status" value="1"/>
</dbReference>
<dbReference type="InterPro" id="IPR007110">
    <property type="entry name" value="Ig-like_dom"/>
</dbReference>
<dbReference type="GO" id="GO:0043025">
    <property type="term" value="C:neuronal cell body"/>
    <property type="evidence" value="ECO:0007669"/>
    <property type="project" value="TreeGrafter"/>
</dbReference>
<dbReference type="Proteomes" id="UP000076420">
    <property type="component" value="Unassembled WGS sequence"/>
</dbReference>
<keyword evidence="1" id="KW-0732">Signal</keyword>
<protein>
    <recommendedName>
        <fullName evidence="4">Ig-like domain-containing protein</fullName>
    </recommendedName>
</protein>
<dbReference type="PANTHER" id="PTHR45080:SF8">
    <property type="entry name" value="IG-LIKE DOMAIN-CONTAINING PROTEIN"/>
    <property type="match status" value="1"/>
</dbReference>
<dbReference type="AlphaFoldDB" id="A0A2C9LAI3"/>
<dbReference type="PROSITE" id="PS50835">
    <property type="entry name" value="IG_LIKE"/>
    <property type="match status" value="1"/>
</dbReference>
<reference evidence="5" key="1">
    <citation type="submission" date="2020-05" db="UniProtKB">
        <authorList>
            <consortium name="EnsemblMetazoa"/>
        </authorList>
    </citation>
    <scope>IDENTIFICATION</scope>
    <source>
        <strain evidence="5">BB02</strain>
    </source>
</reference>
<dbReference type="InterPro" id="IPR003598">
    <property type="entry name" value="Ig_sub2"/>
</dbReference>
<dbReference type="InterPro" id="IPR013783">
    <property type="entry name" value="Ig-like_fold"/>
</dbReference>
<keyword evidence="2" id="KW-1015">Disulfide bond</keyword>
<feature type="domain" description="Ig-like" evidence="4">
    <location>
        <begin position="141"/>
        <end position="231"/>
    </location>
</feature>
<evidence type="ECO:0000256" key="3">
    <source>
        <dbReference type="SAM" id="Phobius"/>
    </source>
</evidence>
<dbReference type="InterPro" id="IPR013098">
    <property type="entry name" value="Ig_I-set"/>
</dbReference>
<keyword evidence="3" id="KW-0812">Transmembrane</keyword>
<evidence type="ECO:0000259" key="4">
    <source>
        <dbReference type="PROSITE" id="PS50835"/>
    </source>
</evidence>
<keyword evidence="3" id="KW-1133">Transmembrane helix</keyword>
<gene>
    <name evidence="5" type="primary">106050566</name>
</gene>
<dbReference type="EnsemblMetazoa" id="BGLB028995-RB">
    <property type="protein sequence ID" value="BGLB028995-PB"/>
    <property type="gene ID" value="BGLB028995"/>
</dbReference>
<dbReference type="SMART" id="SM00409">
    <property type="entry name" value="IG"/>
    <property type="match status" value="2"/>
</dbReference>
<evidence type="ECO:0000256" key="2">
    <source>
        <dbReference type="ARBA" id="ARBA00023157"/>
    </source>
</evidence>
<dbReference type="GO" id="GO:0007156">
    <property type="term" value="P:homophilic cell adhesion via plasma membrane adhesion molecules"/>
    <property type="evidence" value="ECO:0007669"/>
    <property type="project" value="TreeGrafter"/>
</dbReference>
<evidence type="ECO:0000313" key="6">
    <source>
        <dbReference type="Proteomes" id="UP000076420"/>
    </source>
</evidence>
<dbReference type="GO" id="GO:0050808">
    <property type="term" value="P:synapse organization"/>
    <property type="evidence" value="ECO:0007669"/>
    <property type="project" value="TreeGrafter"/>
</dbReference>
<dbReference type="GO" id="GO:0030424">
    <property type="term" value="C:axon"/>
    <property type="evidence" value="ECO:0007669"/>
    <property type="project" value="TreeGrafter"/>
</dbReference>
<name>A0A2C9LAI3_BIOGL</name>
<proteinExistence type="predicted"/>
<dbReference type="InterPro" id="IPR003599">
    <property type="entry name" value="Ig_sub"/>
</dbReference>
<sequence>MVVHPLGKLKLEAMSKLHNVGTYLCELAKGNVQQEQLYLSIVGVDVHKSSSVFEYEMESATLECKITPIKSIITSAFEGWYYDQNSTEIMLSGDNFITTNGKLVIKDPRRIDSGIYSARFNLNNENTKIVYNCQVPLKASPLVLNLPRSISYFMDNDANITCMVLGYPMSTVTWTFEDRELQLSNRYLLSDIGGNKNNRLTILKVKYSDRGTYNCTASNGIGFTSSKVILLRVRDPFEWLYPLVGLIIEVVVVGIIVIICARKERRRLEEITPKKK</sequence>
<keyword evidence="3" id="KW-0472">Membrane</keyword>
<dbReference type="Pfam" id="PF07679">
    <property type="entry name" value="I-set"/>
    <property type="match status" value="1"/>
</dbReference>
<dbReference type="SUPFAM" id="SSF48726">
    <property type="entry name" value="Immunoglobulin"/>
    <property type="match status" value="2"/>
</dbReference>
<accession>A0A2C9LAI3</accession>
<dbReference type="GO" id="GO:0005886">
    <property type="term" value="C:plasma membrane"/>
    <property type="evidence" value="ECO:0007669"/>
    <property type="project" value="TreeGrafter"/>
</dbReference>
<dbReference type="InterPro" id="IPR050958">
    <property type="entry name" value="Cell_Adh-Cytoskel_Orgn"/>
</dbReference>
<dbReference type="VEuPathDB" id="VectorBase:BGLAX_038369"/>
<feature type="transmembrane region" description="Helical" evidence="3">
    <location>
        <begin position="239"/>
        <end position="261"/>
    </location>
</feature>
<evidence type="ECO:0000256" key="1">
    <source>
        <dbReference type="ARBA" id="ARBA00022729"/>
    </source>
</evidence>
<dbReference type="InterPro" id="IPR036179">
    <property type="entry name" value="Ig-like_dom_sf"/>
</dbReference>
<dbReference type="GO" id="GO:0008046">
    <property type="term" value="F:axon guidance receptor activity"/>
    <property type="evidence" value="ECO:0007669"/>
    <property type="project" value="TreeGrafter"/>
</dbReference>
<dbReference type="VEuPathDB" id="VectorBase:BGLB028995"/>
<dbReference type="Gene3D" id="2.60.40.10">
    <property type="entry name" value="Immunoglobulins"/>
    <property type="match status" value="2"/>
</dbReference>
<dbReference type="OrthoDB" id="5950222at2759"/>
<dbReference type="PANTHER" id="PTHR45080">
    <property type="entry name" value="CONTACTIN 5"/>
    <property type="match status" value="1"/>
</dbReference>